<comment type="caution">
    <text evidence="1">The sequence shown here is derived from an EMBL/GenBank/DDBJ whole genome shotgun (WGS) entry which is preliminary data.</text>
</comment>
<gene>
    <name evidence="1" type="ORF">ACHHYP_05938</name>
</gene>
<reference evidence="1 2" key="1">
    <citation type="journal article" date="2014" name="Genome Biol. Evol.">
        <title>The secreted proteins of Achlya hypogyna and Thraustotheca clavata identify the ancestral oomycete secretome and reveal gene acquisitions by horizontal gene transfer.</title>
        <authorList>
            <person name="Misner I."/>
            <person name="Blouin N."/>
            <person name="Leonard G."/>
            <person name="Richards T.A."/>
            <person name="Lane C.E."/>
        </authorList>
    </citation>
    <scope>NUCLEOTIDE SEQUENCE [LARGE SCALE GENOMIC DNA]</scope>
    <source>
        <strain evidence="1 2">ATCC 48635</strain>
    </source>
</reference>
<name>A0A1V9YVY9_ACHHY</name>
<dbReference type="EMBL" id="JNBR01000703">
    <property type="protein sequence ID" value="OQR89928.1"/>
    <property type="molecule type" value="Genomic_DNA"/>
</dbReference>
<evidence type="ECO:0000313" key="1">
    <source>
        <dbReference type="EMBL" id="OQR89928.1"/>
    </source>
</evidence>
<protein>
    <submittedName>
        <fullName evidence="1">Uncharacterized protein</fullName>
    </submittedName>
</protein>
<keyword evidence="2" id="KW-1185">Reference proteome</keyword>
<sequence length="126" mass="14718">MEELLYQHFPTVRNFSTSTICHALRYDLRLSRKLLTKVVREALLREITNSCAVVTKIYQHLFHLLFIEETSKDARDALRKQDIIRVALKRHAHGESMVALADKLGISASVLKYHKKRYLNDQDVRV</sequence>
<organism evidence="1 2">
    <name type="scientific">Achlya hypogyna</name>
    <name type="common">Oomycete</name>
    <name type="synonym">Protoachlya hypogyna</name>
    <dbReference type="NCBI Taxonomy" id="1202772"/>
    <lineage>
        <taxon>Eukaryota</taxon>
        <taxon>Sar</taxon>
        <taxon>Stramenopiles</taxon>
        <taxon>Oomycota</taxon>
        <taxon>Saprolegniomycetes</taxon>
        <taxon>Saprolegniales</taxon>
        <taxon>Achlyaceae</taxon>
        <taxon>Achlya</taxon>
    </lineage>
</organism>
<evidence type="ECO:0000313" key="2">
    <source>
        <dbReference type="Proteomes" id="UP000243579"/>
    </source>
</evidence>
<dbReference type="OrthoDB" id="128570at2759"/>
<accession>A0A1V9YVY9</accession>
<proteinExistence type="predicted"/>
<dbReference type="Proteomes" id="UP000243579">
    <property type="component" value="Unassembled WGS sequence"/>
</dbReference>
<dbReference type="AlphaFoldDB" id="A0A1V9YVY9"/>